<dbReference type="Gene3D" id="2.130.10.10">
    <property type="entry name" value="YVTN repeat-like/Quinoprotein amine dehydrogenase"/>
    <property type="match status" value="1"/>
</dbReference>
<comment type="caution">
    <text evidence="1">The sequence shown here is derived from an EMBL/GenBank/DDBJ whole genome shotgun (WGS) entry which is preliminary data.</text>
</comment>
<name>A0ABX0IY45_9BACL</name>
<gene>
    <name evidence="1" type="ORF">G9U52_02945</name>
</gene>
<dbReference type="RefSeq" id="WP_166145876.1">
    <property type="nucleotide sequence ID" value="NZ_JAAOIW010000001.1"/>
</dbReference>
<proteinExistence type="predicted"/>
<keyword evidence="2" id="KW-1185">Reference proteome</keyword>
<dbReference type="InterPro" id="IPR015943">
    <property type="entry name" value="WD40/YVTN_repeat-like_dom_sf"/>
</dbReference>
<dbReference type="Proteomes" id="UP001165962">
    <property type="component" value="Unassembled WGS sequence"/>
</dbReference>
<dbReference type="SUPFAM" id="SSF82171">
    <property type="entry name" value="DPP6 N-terminal domain-like"/>
    <property type="match status" value="1"/>
</dbReference>
<evidence type="ECO:0008006" key="3">
    <source>
        <dbReference type="Google" id="ProtNLM"/>
    </source>
</evidence>
<evidence type="ECO:0000313" key="2">
    <source>
        <dbReference type="Proteomes" id="UP001165962"/>
    </source>
</evidence>
<sequence>MMELERIKNKAVEIERLTEGEGHYFYGYYDNPAWSGDDRYHLYQKVKFMDRMQEADDIAEVGMIDTHTKQTIPLAETKAWNFQQGSMLQWHPLHPNDEIIFNQHTDEGIRGVVMNVHTKQQRMLELPVVNVDPTGKYALSVNFSRMFDFRPGYGYAGAPDPFKDEPHPEEDGIFLIDLATGASRLILSLQQIWDFTKSSFAGVDQKIMINHINFNTDGTRFVCLVRNFPVGGDSWKSAILTANYDGSDMFLLSDYNHASHYHWRDPEQLVIYSKGAEGSSAGIQLYVLKDKTHEVSILDEQFFVRDGHCSYSPDRTILLYDSYPVDSYRHLYLYDLVHRKGVTLASLYSYPHIKEDFRCDLHPKWNRAGTVISLDSIHEGQRHIYTVDVSQAFTE</sequence>
<protein>
    <recommendedName>
        <fullName evidence="3">Oligogalacturonide lyase</fullName>
    </recommendedName>
</protein>
<evidence type="ECO:0000313" key="1">
    <source>
        <dbReference type="EMBL" id="NHN28787.1"/>
    </source>
</evidence>
<accession>A0ABX0IY45</accession>
<dbReference type="EMBL" id="JAAOIW010000001">
    <property type="protein sequence ID" value="NHN28787.1"/>
    <property type="molecule type" value="Genomic_DNA"/>
</dbReference>
<organism evidence="1 2">
    <name type="scientific">Paenibacillus agricola</name>
    <dbReference type="NCBI Taxonomy" id="2716264"/>
    <lineage>
        <taxon>Bacteria</taxon>
        <taxon>Bacillati</taxon>
        <taxon>Bacillota</taxon>
        <taxon>Bacilli</taxon>
        <taxon>Bacillales</taxon>
        <taxon>Paenibacillaceae</taxon>
        <taxon>Paenibacillus</taxon>
    </lineage>
</organism>
<reference evidence="1" key="1">
    <citation type="submission" date="2020-03" db="EMBL/GenBank/DDBJ databases">
        <title>Draft sequencing of Paenibacilllus sp. S3N08.</title>
        <authorList>
            <person name="Kim D.-U."/>
        </authorList>
    </citation>
    <scope>NUCLEOTIDE SEQUENCE</scope>
    <source>
        <strain evidence="1">S3N08</strain>
    </source>
</reference>